<dbReference type="InterPro" id="IPR020625">
    <property type="entry name" value="Schiff_base-form_aldolases_AS"/>
</dbReference>
<keyword evidence="5 12" id="KW-0963">Cytoplasm</keyword>
<dbReference type="Pfam" id="PF00701">
    <property type="entry name" value="DHDPS"/>
    <property type="match status" value="1"/>
</dbReference>
<dbReference type="PROSITE" id="PS00666">
    <property type="entry name" value="DHDPS_2"/>
    <property type="match status" value="1"/>
</dbReference>
<keyword evidence="17" id="KW-1185">Reference proteome</keyword>
<dbReference type="InterPro" id="IPR013785">
    <property type="entry name" value="Aldolase_TIM"/>
</dbReference>
<reference evidence="16 17" key="1">
    <citation type="submission" date="2018-08" db="EMBL/GenBank/DDBJ databases">
        <title>A genome reference for cultivated species of the human gut microbiota.</title>
        <authorList>
            <person name="Zou Y."/>
            <person name="Xue W."/>
            <person name="Luo G."/>
        </authorList>
    </citation>
    <scope>NUCLEOTIDE SEQUENCE [LARGE SCALE GENOMIC DNA]</scope>
    <source>
        <strain evidence="16 17">AF24-29</strain>
    </source>
</reference>
<dbReference type="Gene3D" id="3.20.20.70">
    <property type="entry name" value="Aldolase class I"/>
    <property type="match status" value="1"/>
</dbReference>
<evidence type="ECO:0000256" key="7">
    <source>
        <dbReference type="ARBA" id="ARBA00022915"/>
    </source>
</evidence>
<evidence type="ECO:0000256" key="11">
    <source>
        <dbReference type="ARBA" id="ARBA00047836"/>
    </source>
</evidence>
<evidence type="ECO:0000256" key="5">
    <source>
        <dbReference type="ARBA" id="ARBA00022490"/>
    </source>
</evidence>
<comment type="similarity">
    <text evidence="3 12 13">Belongs to the DapA family.</text>
</comment>
<comment type="caution">
    <text evidence="12">Was originally thought to be a dihydrodipicolinate synthase (DHDPS), catalyzing the condensation of (S)-aspartate-beta-semialdehyde [(S)-ASA] and pyruvate to dihydrodipicolinate (DHDP). However, it was shown in E.coli that the product of the enzymatic reaction is not dihydrodipicolinate but in fact (4S)-4-hydroxy-2,3,4,5-tetrahydro-(2S)-dipicolinic acid (HTPA), and that the consecutive dehydration reaction leading to DHDP is not spontaneous but catalyzed by DapB.</text>
</comment>
<dbReference type="NCBIfam" id="TIGR00674">
    <property type="entry name" value="dapA"/>
    <property type="match status" value="1"/>
</dbReference>
<evidence type="ECO:0000256" key="9">
    <source>
        <dbReference type="ARBA" id="ARBA00023239"/>
    </source>
</evidence>
<dbReference type="GO" id="GO:0005829">
    <property type="term" value="C:cytosol"/>
    <property type="evidence" value="ECO:0007669"/>
    <property type="project" value="TreeGrafter"/>
</dbReference>
<keyword evidence="10 12" id="KW-0704">Schiff base</keyword>
<evidence type="ECO:0000256" key="12">
    <source>
        <dbReference type="HAMAP-Rule" id="MF_00418"/>
    </source>
</evidence>
<evidence type="ECO:0000256" key="8">
    <source>
        <dbReference type="ARBA" id="ARBA00023154"/>
    </source>
</evidence>
<evidence type="ECO:0000256" key="13">
    <source>
        <dbReference type="PIRNR" id="PIRNR001365"/>
    </source>
</evidence>
<feature type="active site" description="Schiff-base intermediate with substrate" evidence="12 14">
    <location>
        <position position="163"/>
    </location>
</feature>
<evidence type="ECO:0000313" key="17">
    <source>
        <dbReference type="Proteomes" id="UP000284178"/>
    </source>
</evidence>
<comment type="subunit">
    <text evidence="12">Homotetramer; dimer of dimers.</text>
</comment>
<evidence type="ECO:0000256" key="3">
    <source>
        <dbReference type="ARBA" id="ARBA00007592"/>
    </source>
</evidence>
<evidence type="ECO:0000256" key="14">
    <source>
        <dbReference type="PIRSR" id="PIRSR001365-1"/>
    </source>
</evidence>
<dbReference type="SMART" id="SM01130">
    <property type="entry name" value="DHDPS"/>
    <property type="match status" value="1"/>
</dbReference>
<dbReference type="SUPFAM" id="SSF51569">
    <property type="entry name" value="Aldolase"/>
    <property type="match status" value="1"/>
</dbReference>
<sequence length="290" mass="32096">MKLGHCMTALITPMTEAGELDLPALSNLVEKLIAEGCDGFVVCGTTAEASALTREEKQQVLHCVLKQSEGRVCVWMGCGTNNTAETLDLIRWVNAEPVDGIMLVCPYYVRPSQQGLYAHFAACARVSEKPLMLYNVPKRSGVALSAETVIRLAQDYPRIRALKQACHDMEMVKAILMANDQVQILSGEDGYFLEGLREGISGIVSVAGHCMMPMIVKIWEDYQYGVENAELDQFLKQVSNQIFKVSSPSDIKAMLALQGWCTDTVRLPLVPLDSMEKQALHDFMQQHALL</sequence>
<comment type="catalytic activity">
    <reaction evidence="11 12">
        <text>L-aspartate 4-semialdehyde + pyruvate = (2S,4S)-4-hydroxy-2,3,4,5-tetrahydrodipicolinate + H2O + H(+)</text>
        <dbReference type="Rhea" id="RHEA:34171"/>
        <dbReference type="ChEBI" id="CHEBI:15361"/>
        <dbReference type="ChEBI" id="CHEBI:15377"/>
        <dbReference type="ChEBI" id="CHEBI:15378"/>
        <dbReference type="ChEBI" id="CHEBI:67139"/>
        <dbReference type="ChEBI" id="CHEBI:537519"/>
        <dbReference type="EC" id="4.3.3.7"/>
    </reaction>
</comment>
<comment type="caution">
    <text evidence="16">The sequence shown here is derived from an EMBL/GenBank/DDBJ whole genome shotgun (WGS) entry which is preliminary data.</text>
</comment>
<keyword evidence="9 12" id="KW-0456">Lyase</keyword>
<dbReference type="PANTHER" id="PTHR12128">
    <property type="entry name" value="DIHYDRODIPICOLINATE SYNTHASE"/>
    <property type="match status" value="1"/>
</dbReference>
<dbReference type="GO" id="GO:0009089">
    <property type="term" value="P:lysine biosynthetic process via diaminopimelate"/>
    <property type="evidence" value="ECO:0007669"/>
    <property type="project" value="UniProtKB-UniRule"/>
</dbReference>
<dbReference type="InterPro" id="IPR005263">
    <property type="entry name" value="DapA"/>
</dbReference>
<feature type="binding site" evidence="12 15">
    <location>
        <position position="204"/>
    </location>
    <ligand>
        <name>pyruvate</name>
        <dbReference type="ChEBI" id="CHEBI:15361"/>
    </ligand>
</feature>
<keyword evidence="7 12" id="KW-0220">Diaminopimelate biosynthesis</keyword>
<comment type="pathway">
    <text evidence="2 12">Amino-acid biosynthesis; L-lysine biosynthesis via DAP pathway; (S)-tetrahydrodipicolinate from L-aspartate: step 3/4.</text>
</comment>
<evidence type="ECO:0000256" key="4">
    <source>
        <dbReference type="ARBA" id="ARBA00012086"/>
    </source>
</evidence>
<gene>
    <name evidence="12 16" type="primary">dapA</name>
    <name evidence="16" type="ORF">DWY25_00525</name>
</gene>
<comment type="function">
    <text evidence="1 12">Catalyzes the condensation of (S)-aspartate-beta-semialdehyde [(S)-ASA] and pyruvate to 4-hydroxy-tetrahydrodipicolinate (HTPA).</text>
</comment>
<feature type="active site" description="Proton donor/acceptor" evidence="12 14">
    <location>
        <position position="134"/>
    </location>
</feature>
<dbReference type="PRINTS" id="PR00146">
    <property type="entry name" value="DHPICSNTHASE"/>
</dbReference>
<dbReference type="GeneID" id="83013894"/>
<evidence type="ECO:0000256" key="15">
    <source>
        <dbReference type="PIRSR" id="PIRSR001365-2"/>
    </source>
</evidence>
<evidence type="ECO:0000256" key="1">
    <source>
        <dbReference type="ARBA" id="ARBA00003294"/>
    </source>
</evidence>
<dbReference type="CDD" id="cd00950">
    <property type="entry name" value="DHDPS"/>
    <property type="match status" value="1"/>
</dbReference>
<feature type="binding site" evidence="12 15">
    <location>
        <position position="46"/>
    </location>
    <ligand>
        <name>pyruvate</name>
        <dbReference type="ChEBI" id="CHEBI:15361"/>
    </ligand>
</feature>
<evidence type="ECO:0000313" key="16">
    <source>
        <dbReference type="EMBL" id="RGR76809.1"/>
    </source>
</evidence>
<evidence type="ECO:0000256" key="2">
    <source>
        <dbReference type="ARBA" id="ARBA00005120"/>
    </source>
</evidence>
<dbReference type="InterPro" id="IPR002220">
    <property type="entry name" value="DapA-like"/>
</dbReference>
<dbReference type="GO" id="GO:0008840">
    <property type="term" value="F:4-hydroxy-tetrahydrodipicolinate synthase activity"/>
    <property type="evidence" value="ECO:0007669"/>
    <property type="project" value="UniProtKB-UniRule"/>
</dbReference>
<feature type="site" description="Part of a proton relay during catalysis" evidence="12">
    <location>
        <position position="45"/>
    </location>
</feature>
<accession>A0A412G6D3</accession>
<organism evidence="16 17">
    <name type="scientific">Holdemania filiformis</name>
    <dbReference type="NCBI Taxonomy" id="61171"/>
    <lineage>
        <taxon>Bacteria</taxon>
        <taxon>Bacillati</taxon>
        <taxon>Bacillota</taxon>
        <taxon>Erysipelotrichia</taxon>
        <taxon>Erysipelotrichales</taxon>
        <taxon>Erysipelotrichaceae</taxon>
        <taxon>Holdemania</taxon>
    </lineage>
</organism>
<evidence type="ECO:0000256" key="10">
    <source>
        <dbReference type="ARBA" id="ARBA00023270"/>
    </source>
</evidence>
<comment type="subcellular location">
    <subcellularLocation>
        <location evidence="12">Cytoplasm</location>
    </subcellularLocation>
</comment>
<keyword evidence="6 12" id="KW-0028">Amino-acid biosynthesis</keyword>
<protein>
    <recommendedName>
        <fullName evidence="4 12">4-hydroxy-tetrahydrodipicolinate synthase</fullName>
        <shortName evidence="12">HTPA synthase</shortName>
        <ecNumber evidence="4 12">4.3.3.7</ecNumber>
    </recommendedName>
</protein>
<dbReference type="HAMAP" id="MF_00418">
    <property type="entry name" value="DapA"/>
    <property type="match status" value="1"/>
</dbReference>
<evidence type="ECO:0000256" key="6">
    <source>
        <dbReference type="ARBA" id="ARBA00022605"/>
    </source>
</evidence>
<dbReference type="RefSeq" id="WP_117892335.1">
    <property type="nucleotide sequence ID" value="NZ_CABJCV010000001.1"/>
</dbReference>
<proteinExistence type="inferred from homology"/>
<feature type="site" description="Part of a proton relay during catalysis" evidence="12">
    <location>
        <position position="108"/>
    </location>
</feature>
<dbReference type="AlphaFoldDB" id="A0A412G6D3"/>
<dbReference type="GO" id="GO:0019877">
    <property type="term" value="P:diaminopimelate biosynthetic process"/>
    <property type="evidence" value="ECO:0007669"/>
    <property type="project" value="UniProtKB-UniRule"/>
</dbReference>
<dbReference type="PIRSF" id="PIRSF001365">
    <property type="entry name" value="DHDPS"/>
    <property type="match status" value="1"/>
</dbReference>
<dbReference type="UniPathway" id="UPA00034">
    <property type="reaction ID" value="UER00017"/>
</dbReference>
<dbReference type="PANTHER" id="PTHR12128:SF66">
    <property type="entry name" value="4-HYDROXY-2-OXOGLUTARATE ALDOLASE, MITOCHONDRIAL"/>
    <property type="match status" value="1"/>
</dbReference>
<dbReference type="EC" id="4.3.3.7" evidence="4 12"/>
<dbReference type="Proteomes" id="UP000284178">
    <property type="component" value="Unassembled WGS sequence"/>
</dbReference>
<name>A0A412G6D3_9FIRM</name>
<keyword evidence="8 12" id="KW-0457">Lysine biosynthesis</keyword>
<dbReference type="EMBL" id="QRUP01000001">
    <property type="protein sequence ID" value="RGR76809.1"/>
    <property type="molecule type" value="Genomic_DNA"/>
</dbReference>